<keyword evidence="4 12" id="KW-0812">Transmembrane</keyword>
<sequence length="625" mass="69939">MIEKMHEKTNSFAFKVIFSLVSLSFVLGGIGGTLLGQDTSAVKVNGEEISQQAFNAAKNRQQNLLNQQLGERFWDALDNPEYVKQFNDSILNELIDNELLRQYASSLKMGISVNQIKQEIVNTPSFQRDGKFDNALYQQLLVNNNLSADQYASIVSEGMLFSQLQEGIINSDFILPIQKELLAKLLFQKRTVRLATYSVAKEMANQTASNEELQAYFDTHKTSFINPEKFTVEYVSITPKDFADKIQVTQEQIENYYQTNKANYISPSEVKVAHIQLANEESARTVEQQLKSGTDFATLAKEKSLDKLSGSNGGELGWAKSGTYPKAFEDAMNTLAVGQVSEPIKVDDGYSIIKVLERKESKVVPVEQVKEQITDIIRNELATVDYSNMAREMANKAFENSSSLEAVAELANTKVQQTTEFTRENVPQELNNEKILKVLFSGDLSQTGQNSDAIDLSEGNHSETIFVRVSNYKAQSNQTFDEAKNALEVAVKREKAEKILMAKAQEDVKALASDKAHSVNFEPAQTLVFAQAQVTQPLLSKLIFAMPKPTQVSQYQAMKNNAGDIVVVALDKVEDGNLADFQQLEKPFIQTERATLRSDLLQDLRGRAKIEFNEEFIGQMNNSEK</sequence>
<comment type="subcellular location">
    <subcellularLocation>
        <location evidence="1">Cell inner membrane</location>
        <topology evidence="1">Single-pass type II membrane protein</topology>
        <orientation evidence="1">Periplasmic side</orientation>
    </subcellularLocation>
</comment>
<evidence type="ECO:0000259" key="13">
    <source>
        <dbReference type="PROSITE" id="PS50198"/>
    </source>
</evidence>
<dbReference type="Pfam" id="PF13624">
    <property type="entry name" value="SurA_N_3"/>
    <property type="match status" value="1"/>
</dbReference>
<feature type="transmembrane region" description="Helical" evidence="12">
    <location>
        <begin position="12"/>
        <end position="35"/>
    </location>
</feature>
<dbReference type="EMBL" id="RKQP01000002">
    <property type="protein sequence ID" value="RPE83843.1"/>
    <property type="molecule type" value="Genomic_DNA"/>
</dbReference>
<evidence type="ECO:0000256" key="4">
    <source>
        <dbReference type="ARBA" id="ARBA00022692"/>
    </source>
</evidence>
<dbReference type="InterPro" id="IPR046357">
    <property type="entry name" value="PPIase_dom_sf"/>
</dbReference>
<dbReference type="InterPro" id="IPR027304">
    <property type="entry name" value="Trigger_fact/SurA_dom_sf"/>
</dbReference>
<keyword evidence="6 12" id="KW-0472">Membrane</keyword>
<evidence type="ECO:0000256" key="5">
    <source>
        <dbReference type="ARBA" id="ARBA00022989"/>
    </source>
</evidence>
<dbReference type="SUPFAM" id="SSF54534">
    <property type="entry name" value="FKBP-like"/>
    <property type="match status" value="1"/>
</dbReference>
<dbReference type="GO" id="GO:0003755">
    <property type="term" value="F:peptidyl-prolyl cis-trans isomerase activity"/>
    <property type="evidence" value="ECO:0007669"/>
    <property type="project" value="UniProtKB-KW"/>
</dbReference>
<dbReference type="PROSITE" id="PS50198">
    <property type="entry name" value="PPIC_PPIASE_2"/>
    <property type="match status" value="1"/>
</dbReference>
<evidence type="ECO:0000256" key="2">
    <source>
        <dbReference type="ARBA" id="ARBA00022475"/>
    </source>
</evidence>
<dbReference type="PROSITE" id="PS01096">
    <property type="entry name" value="PPIC_PPIASE_1"/>
    <property type="match status" value="1"/>
</dbReference>
<organism evidence="14 15">
    <name type="scientific">Vespertiliibacter pulmonis</name>
    <dbReference type="NCBI Taxonomy" id="1443036"/>
    <lineage>
        <taxon>Bacteria</taxon>
        <taxon>Pseudomonadati</taxon>
        <taxon>Pseudomonadota</taxon>
        <taxon>Gammaproteobacteria</taxon>
        <taxon>Pasteurellales</taxon>
        <taxon>Pasteurellaceae</taxon>
        <taxon>Vespertiliibacter</taxon>
    </lineage>
</organism>
<gene>
    <name evidence="14" type="ORF">EDC46_1046</name>
</gene>
<dbReference type="SUPFAM" id="SSF109998">
    <property type="entry name" value="Triger factor/SurA peptide-binding domain-like"/>
    <property type="match status" value="1"/>
</dbReference>
<dbReference type="Gene3D" id="3.10.50.40">
    <property type="match status" value="1"/>
</dbReference>
<evidence type="ECO:0000256" key="6">
    <source>
        <dbReference type="ARBA" id="ARBA00023136"/>
    </source>
</evidence>
<accession>A0A3N4VQJ8</accession>
<dbReference type="GO" id="GO:0005886">
    <property type="term" value="C:plasma membrane"/>
    <property type="evidence" value="ECO:0007669"/>
    <property type="project" value="UniProtKB-SubCell"/>
</dbReference>
<feature type="domain" description="PpiC" evidence="13">
    <location>
        <begin position="267"/>
        <end position="357"/>
    </location>
</feature>
<evidence type="ECO:0000256" key="12">
    <source>
        <dbReference type="SAM" id="Phobius"/>
    </source>
</evidence>
<dbReference type="InterPro" id="IPR000297">
    <property type="entry name" value="PPIase_PpiC"/>
</dbReference>
<comment type="caution">
    <text evidence="14">The sequence shown here is derived from an EMBL/GenBank/DDBJ whole genome shotgun (WGS) entry which is preliminary data.</text>
</comment>
<dbReference type="PANTHER" id="PTHR47529">
    <property type="entry name" value="PEPTIDYL-PROLYL CIS-TRANS ISOMERASE D"/>
    <property type="match status" value="1"/>
</dbReference>
<keyword evidence="11" id="KW-0697">Rotamase</keyword>
<evidence type="ECO:0000256" key="8">
    <source>
        <dbReference type="ARBA" id="ARBA00038408"/>
    </source>
</evidence>
<dbReference type="Gene3D" id="1.10.4030.10">
    <property type="entry name" value="Porin chaperone SurA, peptide-binding domain"/>
    <property type="match status" value="1"/>
</dbReference>
<dbReference type="PANTHER" id="PTHR47529:SF1">
    <property type="entry name" value="PERIPLASMIC CHAPERONE PPID"/>
    <property type="match status" value="1"/>
</dbReference>
<evidence type="ECO:0000256" key="11">
    <source>
        <dbReference type="PROSITE-ProRule" id="PRU00278"/>
    </source>
</evidence>
<dbReference type="AlphaFoldDB" id="A0A3N4VQJ8"/>
<evidence type="ECO:0000256" key="7">
    <source>
        <dbReference type="ARBA" id="ARBA00023186"/>
    </source>
</evidence>
<evidence type="ECO:0000256" key="10">
    <source>
        <dbReference type="ARBA" id="ARBA00042775"/>
    </source>
</evidence>
<dbReference type="RefSeq" id="WP_124211212.1">
    <property type="nucleotide sequence ID" value="NZ_CP016615.1"/>
</dbReference>
<name>A0A3N4VQJ8_9PAST</name>
<evidence type="ECO:0000256" key="9">
    <source>
        <dbReference type="ARBA" id="ARBA00040743"/>
    </source>
</evidence>
<dbReference type="Pfam" id="PF13145">
    <property type="entry name" value="Rotamase_2"/>
    <property type="match status" value="1"/>
</dbReference>
<dbReference type="Proteomes" id="UP000281691">
    <property type="component" value="Unassembled WGS sequence"/>
</dbReference>
<keyword evidence="11 14" id="KW-0413">Isomerase</keyword>
<protein>
    <recommendedName>
        <fullName evidence="9">Periplasmic chaperone PpiD</fullName>
    </recommendedName>
    <alternativeName>
        <fullName evidence="10">Periplasmic folding chaperone</fullName>
    </alternativeName>
</protein>
<keyword evidence="2" id="KW-1003">Cell membrane</keyword>
<evidence type="ECO:0000313" key="15">
    <source>
        <dbReference type="Proteomes" id="UP000281691"/>
    </source>
</evidence>
<dbReference type="InterPro" id="IPR023058">
    <property type="entry name" value="PPIase_PpiC_CS"/>
</dbReference>
<reference evidence="14 15" key="1">
    <citation type="submission" date="2018-11" db="EMBL/GenBank/DDBJ databases">
        <title>Genomic Encyclopedia of Type Strains, Phase IV (KMG-IV): sequencing the most valuable type-strain genomes for metagenomic binning, comparative biology and taxonomic classification.</title>
        <authorList>
            <person name="Goeker M."/>
        </authorList>
    </citation>
    <scope>NUCLEOTIDE SEQUENCE [LARGE SCALE GENOMIC DNA]</scope>
    <source>
        <strain evidence="14 15">DSM 27238</strain>
    </source>
</reference>
<evidence type="ECO:0000256" key="3">
    <source>
        <dbReference type="ARBA" id="ARBA00022519"/>
    </source>
</evidence>
<proteinExistence type="inferred from homology"/>
<keyword evidence="5 12" id="KW-1133">Transmembrane helix</keyword>
<dbReference type="InterPro" id="IPR052029">
    <property type="entry name" value="PpiD_chaperone"/>
</dbReference>
<comment type="similarity">
    <text evidence="8">Belongs to the PpiD chaperone family.</text>
</comment>
<keyword evidence="15" id="KW-1185">Reference proteome</keyword>
<evidence type="ECO:0000256" key="1">
    <source>
        <dbReference type="ARBA" id="ARBA00004382"/>
    </source>
</evidence>
<keyword evidence="3" id="KW-0997">Cell inner membrane</keyword>
<evidence type="ECO:0000313" key="14">
    <source>
        <dbReference type="EMBL" id="RPE83843.1"/>
    </source>
</evidence>
<keyword evidence="7" id="KW-0143">Chaperone</keyword>
<dbReference type="OrthoDB" id="9812372at2"/>